<dbReference type="VEuPathDB" id="PlasmoDB:PVW1_090049600"/>
<feature type="compositionally biased region" description="Basic and acidic residues" evidence="2">
    <location>
        <begin position="562"/>
        <end position="591"/>
    </location>
</feature>
<evidence type="ECO:0000256" key="2">
    <source>
        <dbReference type="SAM" id="MobiDB-lite"/>
    </source>
</evidence>
<feature type="compositionally biased region" description="Low complexity" evidence="2">
    <location>
        <begin position="166"/>
        <end position="184"/>
    </location>
</feature>
<gene>
    <name evidence="5" type="ORF">PVC01_090047600</name>
    <name evidence="4" type="ORF">PVT01_090048300</name>
    <name evidence="3" type="ORF">PVW1_090049600</name>
</gene>
<evidence type="ECO:0000313" key="5">
    <source>
        <dbReference type="EMBL" id="SCO72927.1"/>
    </source>
</evidence>
<evidence type="ECO:0000313" key="6">
    <source>
        <dbReference type="Proteomes" id="UP000196402"/>
    </source>
</evidence>
<feature type="compositionally biased region" description="Basic and acidic residues" evidence="2">
    <location>
        <begin position="349"/>
        <end position="361"/>
    </location>
</feature>
<feature type="compositionally biased region" description="Basic and acidic residues" evidence="2">
    <location>
        <begin position="644"/>
        <end position="655"/>
    </location>
</feature>
<dbReference type="EMBL" id="LT615247">
    <property type="protein sequence ID" value="SCO67541.1"/>
    <property type="molecule type" value="Genomic_DNA"/>
</dbReference>
<reference evidence="6 7" key="1">
    <citation type="submission" date="2016-07" db="EMBL/GenBank/DDBJ databases">
        <authorList>
            <consortium name="Pathogen Informatics"/>
        </authorList>
    </citation>
    <scope>NUCLEOTIDE SEQUENCE [LARGE SCALE GENOMIC DNA]</scope>
    <source>
        <strain evidence="3">PvW1</strain>
    </source>
</reference>
<feature type="region of interest" description="Disordered" evidence="2">
    <location>
        <begin position="1"/>
        <end position="25"/>
    </location>
</feature>
<feature type="region of interest" description="Disordered" evidence="2">
    <location>
        <begin position="160"/>
        <end position="230"/>
    </location>
</feature>
<proteinExistence type="predicted"/>
<feature type="region of interest" description="Disordered" evidence="2">
    <location>
        <begin position="249"/>
        <end position="421"/>
    </location>
</feature>
<protein>
    <submittedName>
        <fullName evidence="3">(malaria parasite P. vivax) hypothetical protein</fullName>
    </submittedName>
</protein>
<feature type="region of interest" description="Disordered" evidence="2">
    <location>
        <begin position="706"/>
        <end position="793"/>
    </location>
</feature>
<dbReference type="Proteomes" id="UP000779233">
    <property type="component" value="Unassembled WGS sequence"/>
</dbReference>
<feature type="compositionally biased region" description="Polar residues" evidence="2">
    <location>
        <begin position="757"/>
        <end position="767"/>
    </location>
</feature>
<name>A0A1G4GYB3_PLAVI</name>
<evidence type="ECO:0000256" key="1">
    <source>
        <dbReference type="SAM" id="Coils"/>
    </source>
</evidence>
<dbReference type="EMBL" id="CAJZCX010000007">
    <property type="protein sequence ID" value="CAG9477240.1"/>
    <property type="molecule type" value="Genomic_DNA"/>
</dbReference>
<sequence length="1457" mass="163408">MRQRREADSRGGSSPSPGRPPRREKMAPLKNLKNTLLDADVLIDVSKIRIYAKENFDLELINNVNDRFVEKTYNLLVDTREKMIPEDELHDFIFLLMNERKENSHLERRSRKGHGKRDSAGGSAKCPIKNEVTNLIKKMNKFHFYFKEFLRKDKLRMDAADRGDGRASTWGTTRGTTNDNRGARSQSALQPNGGNTCRKDGIRASYTQRKGESPHSQSRQRKEQREKTERAIRSLLRSGLSETELDVAEEMHATSGGPERATKVAPFSQRVRLHNASPPSSDDDKVREGEDGQPYRSDYVEGGCTFQRGCPSLGAGRSTHTRRRHKQGVGQLGGLPHGGSDGSDSSDGSDCRPSEAMRRSQSDGAKCHLHKKNPFEDHRRERSHGATLTEHHRYRSRKKKKKKRKKKKNHNKGEGNQRRESLIFLKAPNGLTCEWKKHRGRDDRRKALGRNNVDNYLGDAYNSCAHPGEGNPLLGGSYGEEFSRACLQVESNNLVHTVVGAKEGKGYTKGYAMGPIKGHAVGTLTPGKKGLTPPSATVSTIPQEDYSKKGTLIKRGNNPPPEGEKRSDQLSPHDGEGQLPELHKRGRDGIHLKVPNGPSHLAQSDRGSGIMSVSRGGSPLPSGTSTSAFSNGNRVRRKGPCGKFHADGGKAKVNDKWLASPSEEVDTGEDEVKKGDRKVGLKANISIEKGKRKNGKVRLPLCEQTGGSIKGSADGSLVFGGAPDQCDDTASHFDGERKDDPNERNSDVATEEGVNTLGESNRGNRNYTWGALDLRPPQDDGPTVREQSTNEWEPFQRIESTLLHHKGEVAPYVRSEENYHVRDKNVKKYEQVRSNCTSSMEYPRERDIYSHRDVAFPSVSKNGGSSYSDRERGGLPHCASTLGGDNSDGYYYSGERFEEADMDEGGRKAHPRGGEKSPFLEKDTWKGPSDVGMNHKERGNTWRRNQGNIGGTHLRGDKKDTLDKRSRGFLPKGAIQEGGRSNYSKSPTYDRALIRHIERDVAFYEDISRDMEGVPGGAPNGSLYGPSEGYLHGPDYSPDCSPGGDSATSFNQKDFLLLKKKREEDSRLNKWLNKINARENEKKKKIQEKKKESIKKELVDCTFHPRVSITQPSRVKSFIKEEGRKGGGGNIHRERCIKLGPHNGKGQFDEERHVAARGEDRRAARAKAITRVGSGWTDIAYDERGMSSMSRYEDALMSDHVVGRSSGSIRVGDPHVGVAAGGVASMRGYHTRGRYTEGEIPLEEDIHMDHRKSDGRSSGEEEPYRETKMKHRNRNELLYWKAMKLKEQLQRKKDAFEEAKENKFKSECKFSPEIKDNVKIFLSDLPKGYSKTVERIKRGVEEKRRVHNFLEFRIPVDTNGDKNSQNAFRSKWQGGKTTTLSPFSFDKGFYKVKIKPVYFETKIRLSENKIASLAIREDEDPLYIVDIFCKIHAIRDEDKRVLYEYVMDELGKASQGS</sequence>
<keyword evidence="1" id="KW-0175">Coiled coil</keyword>
<feature type="compositionally biased region" description="Gly residues" evidence="2">
    <location>
        <begin position="330"/>
        <end position="341"/>
    </location>
</feature>
<dbReference type="OrthoDB" id="372378at2759"/>
<accession>A0A1G4GYB3</accession>
<feature type="compositionally biased region" description="Basic and acidic residues" evidence="2">
    <location>
        <begin position="411"/>
        <end position="421"/>
    </location>
</feature>
<dbReference type="eggNOG" id="ENOG502SU6S">
    <property type="taxonomic scope" value="Eukaryota"/>
</dbReference>
<feature type="compositionally biased region" description="Basic and acidic residues" evidence="2">
    <location>
        <begin position="373"/>
        <end position="384"/>
    </location>
</feature>
<dbReference type="VEuPathDB" id="PlasmoDB:PVPAM_090049300"/>
<evidence type="ECO:0000313" key="7">
    <source>
        <dbReference type="Proteomes" id="UP000305196"/>
    </source>
</evidence>
<feature type="region of interest" description="Disordered" evidence="2">
    <location>
        <begin position="860"/>
        <end position="881"/>
    </location>
</feature>
<feature type="compositionally biased region" description="Basic residues" evidence="2">
    <location>
        <begin position="392"/>
        <end position="410"/>
    </location>
</feature>
<feature type="region of interest" description="Disordered" evidence="2">
    <location>
        <begin position="104"/>
        <end position="126"/>
    </location>
</feature>
<dbReference type="VEuPathDB" id="PlasmoDB:PVP01_0945100"/>
<feature type="compositionally biased region" description="Polar residues" evidence="2">
    <location>
        <begin position="185"/>
        <end position="195"/>
    </location>
</feature>
<dbReference type="Proteomes" id="UP000305196">
    <property type="component" value="Chromosome 9"/>
</dbReference>
<feature type="coiled-coil region" evidence="1">
    <location>
        <begin position="1068"/>
        <end position="1097"/>
    </location>
</feature>
<dbReference type="Proteomes" id="UP000196402">
    <property type="component" value="Chromosome 9"/>
</dbReference>
<feature type="compositionally biased region" description="Basic and acidic residues" evidence="2">
    <location>
        <begin position="220"/>
        <end position="230"/>
    </location>
</feature>
<feature type="compositionally biased region" description="Basic and acidic residues" evidence="2">
    <location>
        <begin position="954"/>
        <end position="965"/>
    </location>
</feature>
<feature type="region of interest" description="Disordered" evidence="2">
    <location>
        <begin position="901"/>
        <end position="965"/>
    </location>
</feature>
<feature type="compositionally biased region" description="Low complexity" evidence="2">
    <location>
        <begin position="614"/>
        <end position="627"/>
    </location>
</feature>
<organism evidence="4 6">
    <name type="scientific">Plasmodium vivax</name>
    <name type="common">malaria parasite P. vivax</name>
    <dbReference type="NCBI Taxonomy" id="5855"/>
    <lineage>
        <taxon>Eukaryota</taxon>
        <taxon>Sar</taxon>
        <taxon>Alveolata</taxon>
        <taxon>Apicomplexa</taxon>
        <taxon>Aconoidasida</taxon>
        <taxon>Haemosporida</taxon>
        <taxon>Plasmodiidae</taxon>
        <taxon>Plasmodium</taxon>
        <taxon>Plasmodium (Plasmodium)</taxon>
    </lineage>
</organism>
<dbReference type="VEuPathDB" id="PlasmoDB:PVX_092825"/>
<dbReference type="EMBL" id="LT615264">
    <property type="protein sequence ID" value="SCO72927.1"/>
    <property type="molecule type" value="Genomic_DNA"/>
</dbReference>
<evidence type="ECO:0000313" key="3">
    <source>
        <dbReference type="EMBL" id="CAG9477240.1"/>
    </source>
</evidence>
<feature type="compositionally biased region" description="Basic and acidic residues" evidence="2">
    <location>
        <begin position="901"/>
        <end position="925"/>
    </location>
</feature>
<feature type="region of interest" description="Disordered" evidence="2">
    <location>
        <begin position="524"/>
        <end position="675"/>
    </location>
</feature>
<feature type="compositionally biased region" description="Basic and acidic residues" evidence="2">
    <location>
        <begin position="1249"/>
        <end position="1267"/>
    </location>
</feature>
<evidence type="ECO:0000313" key="4">
    <source>
        <dbReference type="EMBL" id="SCO67541.1"/>
    </source>
</evidence>
<feature type="region of interest" description="Disordered" evidence="2">
    <location>
        <begin position="1249"/>
        <end position="1268"/>
    </location>
</feature>
<feature type="compositionally biased region" description="Basic and acidic residues" evidence="2">
    <location>
        <begin position="729"/>
        <end position="746"/>
    </location>
</feature>